<keyword evidence="3" id="KW-1185">Reference proteome</keyword>
<protein>
    <submittedName>
        <fullName evidence="2">Uncharacterized protein</fullName>
    </submittedName>
</protein>
<dbReference type="RefSeq" id="WP_379188750.1">
    <property type="nucleotide sequence ID" value="NZ_JBHSOW010000047.1"/>
</dbReference>
<feature type="signal peptide" evidence="1">
    <location>
        <begin position="1"/>
        <end position="23"/>
    </location>
</feature>
<reference evidence="3" key="1">
    <citation type="journal article" date="2019" name="Int. J. Syst. Evol. Microbiol.">
        <title>The Global Catalogue of Microorganisms (GCM) 10K type strain sequencing project: providing services to taxonomists for standard genome sequencing and annotation.</title>
        <authorList>
            <consortium name="The Broad Institute Genomics Platform"/>
            <consortium name="The Broad Institute Genome Sequencing Center for Infectious Disease"/>
            <person name="Wu L."/>
            <person name="Ma J."/>
        </authorList>
    </citation>
    <scope>NUCLEOTIDE SEQUENCE [LARGE SCALE GENOMIC DNA]</scope>
    <source>
        <strain evidence="3">CGMCC 1.3240</strain>
    </source>
</reference>
<evidence type="ECO:0000256" key="1">
    <source>
        <dbReference type="SAM" id="SignalP"/>
    </source>
</evidence>
<keyword evidence="1" id="KW-0732">Signal</keyword>
<feature type="chain" id="PRO_5045063281" evidence="1">
    <location>
        <begin position="24"/>
        <end position="369"/>
    </location>
</feature>
<dbReference type="EMBL" id="JBHSOW010000047">
    <property type="protein sequence ID" value="MFC5650198.1"/>
    <property type="molecule type" value="Genomic_DNA"/>
</dbReference>
<evidence type="ECO:0000313" key="3">
    <source>
        <dbReference type="Proteomes" id="UP001596047"/>
    </source>
</evidence>
<comment type="caution">
    <text evidence="2">The sequence shown here is derived from an EMBL/GenBank/DDBJ whole genome shotgun (WGS) entry which is preliminary data.</text>
</comment>
<name>A0ABW0VXM6_9BACL</name>
<gene>
    <name evidence="2" type="ORF">ACFPYJ_13890</name>
</gene>
<dbReference type="Proteomes" id="UP001596047">
    <property type="component" value="Unassembled WGS sequence"/>
</dbReference>
<sequence length="369" mass="41098">MFRKGVGVIAAGCVWLSVTGAAAAVPAEGELTVRVSPQAGYVTHVSLKDQNFLSKLEDRAIRLPSNAAPISDTYLSAWNDQTHTKTIYTVDQGGSLYDEAKQQRLELSASDRSKLLKQVELARAAHYGRMIPWEEAKQKIALKDNVKVVDLETGMAFNAQRRAGQLHADVQPLTKEDTAIMKRIYKGKWSWHRKAVLVQAGNQVFAASMHGMPHGGDGIPDNDFSGHFCIHFLGSKTHGSGQADPGHQLMVLKAAGKLNAIWTQPSPYPIVRTFIIALNLKEFEILKQTYMDSAHEELQYYMKEQPLIAVNHRKTEDLEGDFSELLAYELPLKVKLIPAGSAPRDKIMRFKIMRLSPLDPWKISSIDVQ</sequence>
<evidence type="ECO:0000313" key="2">
    <source>
        <dbReference type="EMBL" id="MFC5650198.1"/>
    </source>
</evidence>
<proteinExistence type="predicted"/>
<accession>A0ABW0VXM6</accession>
<organism evidence="2 3">
    <name type="scientific">Paenibacillus solisilvae</name>
    <dbReference type="NCBI Taxonomy" id="2486751"/>
    <lineage>
        <taxon>Bacteria</taxon>
        <taxon>Bacillati</taxon>
        <taxon>Bacillota</taxon>
        <taxon>Bacilli</taxon>
        <taxon>Bacillales</taxon>
        <taxon>Paenibacillaceae</taxon>
        <taxon>Paenibacillus</taxon>
    </lineage>
</organism>